<reference evidence="1" key="1">
    <citation type="submission" date="2023-07" db="EMBL/GenBank/DDBJ databases">
        <title>Chromosome-level Genome Assembly of Striped Snakehead (Channa striata).</title>
        <authorList>
            <person name="Liu H."/>
        </authorList>
    </citation>
    <scope>NUCLEOTIDE SEQUENCE</scope>
    <source>
        <strain evidence="1">Gz</strain>
        <tissue evidence="1">Muscle</tissue>
    </source>
</reference>
<comment type="caution">
    <text evidence="1">The sequence shown here is derived from an EMBL/GenBank/DDBJ whole genome shotgun (WGS) entry which is preliminary data.</text>
</comment>
<dbReference type="AlphaFoldDB" id="A0AA88NEJ3"/>
<evidence type="ECO:0000313" key="1">
    <source>
        <dbReference type="EMBL" id="KAK2856997.1"/>
    </source>
</evidence>
<dbReference type="Proteomes" id="UP001187415">
    <property type="component" value="Unassembled WGS sequence"/>
</dbReference>
<dbReference type="EMBL" id="JAUPFM010000003">
    <property type="protein sequence ID" value="KAK2856997.1"/>
    <property type="molecule type" value="Genomic_DNA"/>
</dbReference>
<protein>
    <submittedName>
        <fullName evidence="1">Uncharacterized protein</fullName>
    </submittedName>
</protein>
<proteinExistence type="predicted"/>
<accession>A0AA88NEJ3</accession>
<name>A0AA88NEJ3_CHASR</name>
<sequence>MALRSRHLCTFSLPDTVEPGCRSWRRRVSLFIVPAESSMRGFSRLLQWLPHRTHVPPERESGSAAGRRLANSQLGAQRWCVGFTVCVGNKRSHLRTICGSRRRKRGGREQRSLELKNAVL</sequence>
<gene>
    <name evidence="1" type="ORF">Q5P01_005732</name>
</gene>
<keyword evidence="2" id="KW-1185">Reference proteome</keyword>
<evidence type="ECO:0000313" key="2">
    <source>
        <dbReference type="Proteomes" id="UP001187415"/>
    </source>
</evidence>
<organism evidence="1 2">
    <name type="scientific">Channa striata</name>
    <name type="common">Snakehead murrel</name>
    <name type="synonym">Ophicephalus striatus</name>
    <dbReference type="NCBI Taxonomy" id="64152"/>
    <lineage>
        <taxon>Eukaryota</taxon>
        <taxon>Metazoa</taxon>
        <taxon>Chordata</taxon>
        <taxon>Craniata</taxon>
        <taxon>Vertebrata</taxon>
        <taxon>Euteleostomi</taxon>
        <taxon>Actinopterygii</taxon>
        <taxon>Neopterygii</taxon>
        <taxon>Teleostei</taxon>
        <taxon>Neoteleostei</taxon>
        <taxon>Acanthomorphata</taxon>
        <taxon>Anabantaria</taxon>
        <taxon>Anabantiformes</taxon>
        <taxon>Channoidei</taxon>
        <taxon>Channidae</taxon>
        <taxon>Channa</taxon>
    </lineage>
</organism>